<feature type="region of interest" description="Disordered" evidence="1">
    <location>
        <begin position="1"/>
        <end position="105"/>
    </location>
</feature>
<gene>
    <name evidence="2" type="ORF">HJG63_011855</name>
</gene>
<reference evidence="2 3" key="1">
    <citation type="journal article" date="2020" name="Nature">
        <title>Six reference-quality genomes reveal evolution of bat adaptations.</title>
        <authorList>
            <person name="Jebb D."/>
            <person name="Huang Z."/>
            <person name="Pippel M."/>
            <person name="Hughes G.M."/>
            <person name="Lavrichenko K."/>
            <person name="Devanna P."/>
            <person name="Winkler S."/>
            <person name="Jermiin L.S."/>
            <person name="Skirmuntt E.C."/>
            <person name="Katzourakis A."/>
            <person name="Burkitt-Gray L."/>
            <person name="Ray D.A."/>
            <person name="Sullivan K.A.M."/>
            <person name="Roscito J.G."/>
            <person name="Kirilenko B.M."/>
            <person name="Davalos L.M."/>
            <person name="Corthals A.P."/>
            <person name="Power M.L."/>
            <person name="Jones G."/>
            <person name="Ransome R.D."/>
            <person name="Dechmann D.K.N."/>
            <person name="Locatelli A.G."/>
            <person name="Puechmaille S.J."/>
            <person name="Fedrigo O."/>
            <person name="Jarvis E.D."/>
            <person name="Hiller M."/>
            <person name="Vernes S.C."/>
            <person name="Myers E.W."/>
            <person name="Teeling E.C."/>
        </authorList>
    </citation>
    <scope>NUCLEOTIDE SEQUENCE [LARGE SCALE GENOMIC DNA]</scope>
    <source>
        <strain evidence="2">MRouAeg1</strain>
        <tissue evidence="2">Muscle</tissue>
    </source>
</reference>
<evidence type="ECO:0000313" key="2">
    <source>
        <dbReference type="EMBL" id="KAF6447393.1"/>
    </source>
</evidence>
<accession>A0A7J8FI14</accession>
<protein>
    <submittedName>
        <fullName evidence="2">Uncharacterized protein</fullName>
    </submittedName>
</protein>
<evidence type="ECO:0000256" key="1">
    <source>
        <dbReference type="SAM" id="MobiDB-lite"/>
    </source>
</evidence>
<dbReference type="AlphaFoldDB" id="A0A7J8FI14"/>
<feature type="compositionally biased region" description="Low complexity" evidence="1">
    <location>
        <begin position="136"/>
        <end position="146"/>
    </location>
</feature>
<dbReference type="Proteomes" id="UP000593571">
    <property type="component" value="Unassembled WGS sequence"/>
</dbReference>
<proteinExistence type="predicted"/>
<keyword evidence="3" id="KW-1185">Reference proteome</keyword>
<sequence length="189" mass="18907">MCPFQKERPTARSRSQVGEPCGGEGGPQDVLGDSISLPVHPGQPQHRRPAPILHVTAGTGARPQRALARGTDASVPRERQGGVDEDRLGGASSGRGLGSAESEPRRLPRSFLSGLELCTNLPLLLALEGGAGAPGGAPRSTPTPTRGGRRPRSGPGARAGGCAAAAPTSKACGRVGVRAPGAVPGAGAD</sequence>
<feature type="region of interest" description="Disordered" evidence="1">
    <location>
        <begin position="128"/>
        <end position="165"/>
    </location>
</feature>
<dbReference type="EMBL" id="JACASE010000007">
    <property type="protein sequence ID" value="KAF6447393.1"/>
    <property type="molecule type" value="Genomic_DNA"/>
</dbReference>
<evidence type="ECO:0000313" key="3">
    <source>
        <dbReference type="Proteomes" id="UP000593571"/>
    </source>
</evidence>
<name>A0A7J8FI14_ROUAE</name>
<feature type="compositionally biased region" description="Low complexity" evidence="1">
    <location>
        <begin position="153"/>
        <end position="165"/>
    </location>
</feature>
<comment type="caution">
    <text evidence="2">The sequence shown here is derived from an EMBL/GenBank/DDBJ whole genome shotgun (WGS) entry which is preliminary data.</text>
</comment>
<feature type="compositionally biased region" description="Basic and acidic residues" evidence="1">
    <location>
        <begin position="75"/>
        <end position="88"/>
    </location>
</feature>
<feature type="compositionally biased region" description="Basic and acidic residues" evidence="1">
    <location>
        <begin position="1"/>
        <end position="10"/>
    </location>
</feature>
<organism evidence="2 3">
    <name type="scientific">Rousettus aegyptiacus</name>
    <name type="common">Egyptian fruit bat</name>
    <name type="synonym">Pteropus aegyptiacus</name>
    <dbReference type="NCBI Taxonomy" id="9407"/>
    <lineage>
        <taxon>Eukaryota</taxon>
        <taxon>Metazoa</taxon>
        <taxon>Chordata</taxon>
        <taxon>Craniata</taxon>
        <taxon>Vertebrata</taxon>
        <taxon>Euteleostomi</taxon>
        <taxon>Mammalia</taxon>
        <taxon>Eutheria</taxon>
        <taxon>Laurasiatheria</taxon>
        <taxon>Chiroptera</taxon>
        <taxon>Yinpterochiroptera</taxon>
        <taxon>Pteropodoidea</taxon>
        <taxon>Pteropodidae</taxon>
        <taxon>Rousettinae</taxon>
        <taxon>Rousettus</taxon>
    </lineage>
</organism>